<protein>
    <submittedName>
        <fullName evidence="1">Uncharacterized protein</fullName>
    </submittedName>
</protein>
<keyword evidence="1" id="KW-0496">Mitochondrion</keyword>
<dbReference type="EMBL" id="LKAM01000014">
    <property type="protein sequence ID" value="KUM45963.1"/>
    <property type="molecule type" value="Genomic_DNA"/>
</dbReference>
<dbReference type="AlphaFoldDB" id="A0A124GMK6"/>
<geneLocation type="mitochondrion" evidence="1"/>
<evidence type="ECO:0000313" key="1">
    <source>
        <dbReference type="EMBL" id="KUM45963.1"/>
    </source>
</evidence>
<name>A0A124GMK6_PICGL</name>
<reference evidence="1" key="1">
    <citation type="journal article" date="2015" name="Genome Biol. Evol.">
        <title>Organellar Genomes of White Spruce (Picea glauca): Assembly and Annotation.</title>
        <authorList>
            <person name="Jackman S.D."/>
            <person name="Warren R.L."/>
            <person name="Gibb E.A."/>
            <person name="Vandervalk B.P."/>
            <person name="Mohamadi H."/>
            <person name="Chu J."/>
            <person name="Raymond A."/>
            <person name="Pleasance S."/>
            <person name="Coope R."/>
            <person name="Wildung M.R."/>
            <person name="Ritland C.E."/>
            <person name="Bousquet J."/>
            <person name="Jones S.J."/>
            <person name="Bohlmann J."/>
            <person name="Birol I."/>
        </authorList>
    </citation>
    <scope>NUCLEOTIDE SEQUENCE [LARGE SCALE GENOMIC DNA]</scope>
    <source>
        <tissue evidence="1">Flushing bud</tissue>
    </source>
</reference>
<organism evidence="1">
    <name type="scientific">Picea glauca</name>
    <name type="common">White spruce</name>
    <name type="synonym">Pinus glauca</name>
    <dbReference type="NCBI Taxonomy" id="3330"/>
    <lineage>
        <taxon>Eukaryota</taxon>
        <taxon>Viridiplantae</taxon>
        <taxon>Streptophyta</taxon>
        <taxon>Embryophyta</taxon>
        <taxon>Tracheophyta</taxon>
        <taxon>Spermatophyta</taxon>
        <taxon>Pinopsida</taxon>
        <taxon>Pinidae</taxon>
        <taxon>Conifers I</taxon>
        <taxon>Pinales</taxon>
        <taxon>Pinaceae</taxon>
        <taxon>Picea</taxon>
    </lineage>
</organism>
<sequence>MEQLKHPKPAIPAVPQQAFSHAMISHQASYLTCQDPFLLAHYSPTPPAIKLYYLPHSLSFLPLSSLTCLSGSLSTL</sequence>
<comment type="caution">
    <text evidence="1">The sequence shown here is derived from an EMBL/GenBank/DDBJ whole genome shotgun (WGS) entry which is preliminary data.</text>
</comment>
<proteinExistence type="predicted"/>
<accession>A0A124GMK6</accession>
<gene>
    <name evidence="1" type="ORF">ABT39_MTgene2066</name>
</gene>